<dbReference type="Proteomes" id="UP001642487">
    <property type="component" value="Chromosome 2"/>
</dbReference>
<sequence>MCFVVVASKAAASLCDNSIWGKYYFQSMFLILPSHSKNSKSVLASFHLKKGRAGLQENQKSYHHMLQNQRTFTCKLSAPSQRQLV</sequence>
<protein>
    <recommendedName>
        <fullName evidence="3">Secreted protein</fullName>
    </recommendedName>
</protein>
<accession>A0ABP0Y2N0</accession>
<keyword evidence="2" id="KW-1185">Reference proteome</keyword>
<name>A0ABP0Y2N0_9ROSI</name>
<proteinExistence type="predicted"/>
<gene>
    <name evidence="1" type="ORF">CITCOLO1_LOCUS6438</name>
</gene>
<dbReference type="EMBL" id="OZ021736">
    <property type="protein sequence ID" value="CAK9314674.1"/>
    <property type="molecule type" value="Genomic_DNA"/>
</dbReference>
<evidence type="ECO:0000313" key="1">
    <source>
        <dbReference type="EMBL" id="CAK9314674.1"/>
    </source>
</evidence>
<evidence type="ECO:0008006" key="3">
    <source>
        <dbReference type="Google" id="ProtNLM"/>
    </source>
</evidence>
<reference evidence="1 2" key="1">
    <citation type="submission" date="2024-03" db="EMBL/GenBank/DDBJ databases">
        <authorList>
            <person name="Gkanogiannis A."/>
            <person name="Becerra Lopez-Lavalle L."/>
        </authorList>
    </citation>
    <scope>NUCLEOTIDE SEQUENCE [LARGE SCALE GENOMIC DNA]</scope>
</reference>
<evidence type="ECO:0000313" key="2">
    <source>
        <dbReference type="Proteomes" id="UP001642487"/>
    </source>
</evidence>
<organism evidence="1 2">
    <name type="scientific">Citrullus colocynthis</name>
    <name type="common">colocynth</name>
    <dbReference type="NCBI Taxonomy" id="252529"/>
    <lineage>
        <taxon>Eukaryota</taxon>
        <taxon>Viridiplantae</taxon>
        <taxon>Streptophyta</taxon>
        <taxon>Embryophyta</taxon>
        <taxon>Tracheophyta</taxon>
        <taxon>Spermatophyta</taxon>
        <taxon>Magnoliopsida</taxon>
        <taxon>eudicotyledons</taxon>
        <taxon>Gunneridae</taxon>
        <taxon>Pentapetalae</taxon>
        <taxon>rosids</taxon>
        <taxon>fabids</taxon>
        <taxon>Cucurbitales</taxon>
        <taxon>Cucurbitaceae</taxon>
        <taxon>Benincaseae</taxon>
        <taxon>Citrullus</taxon>
    </lineage>
</organism>